<comment type="caution">
    <text evidence="8">The sequence shown here is derived from an EMBL/GenBank/DDBJ whole genome shotgun (WGS) entry which is preliminary data.</text>
</comment>
<dbReference type="PIRSF" id="PIRSF018497">
    <property type="entry name" value="V-ATP_synth_D"/>
    <property type="match status" value="1"/>
</dbReference>
<evidence type="ECO:0000256" key="1">
    <source>
        <dbReference type="ARBA" id="ARBA00006709"/>
    </source>
</evidence>
<dbReference type="InterPro" id="IPR036079">
    <property type="entry name" value="ATPase_csu/dsu_sf"/>
</dbReference>
<dbReference type="InterPro" id="IPR035067">
    <property type="entry name" value="V-type_ATPase_csu/dsu"/>
</dbReference>
<dbReference type="GO" id="GO:0046961">
    <property type="term" value="F:proton-transporting ATPase activity, rotational mechanism"/>
    <property type="evidence" value="ECO:0007669"/>
    <property type="project" value="InterPro"/>
</dbReference>
<evidence type="ECO:0000256" key="4">
    <source>
        <dbReference type="ARBA" id="ARBA00023065"/>
    </source>
</evidence>
<keyword evidence="9" id="KW-1185">Reference proteome</keyword>
<dbReference type="GO" id="GO:0005768">
    <property type="term" value="C:endosome"/>
    <property type="evidence" value="ECO:0007669"/>
    <property type="project" value="UniProtKB-ARBA"/>
</dbReference>
<dbReference type="InterPro" id="IPR016727">
    <property type="entry name" value="ATPase_V0-cplx_dsu"/>
</dbReference>
<name>A0A7J8DSG4_MOLMO</name>
<protein>
    <recommendedName>
        <fullName evidence="7">V-type proton ATPase subunit</fullName>
    </recommendedName>
</protein>
<evidence type="ECO:0000256" key="3">
    <source>
        <dbReference type="ARBA" id="ARBA00022781"/>
    </source>
</evidence>
<evidence type="ECO:0000256" key="2">
    <source>
        <dbReference type="ARBA" id="ARBA00022448"/>
    </source>
</evidence>
<dbReference type="AlphaFoldDB" id="A0A7J8DSG4"/>
<dbReference type="OrthoDB" id="10250083at2759"/>
<gene>
    <name evidence="8" type="ORF">HJG59_001242</name>
</gene>
<accession>A0A7J8DSG4</accession>
<proteinExistence type="inferred from homology"/>
<comment type="similarity">
    <text evidence="1 7">Belongs to the V-ATPase V0D/AC39 subunit family.</text>
</comment>
<reference evidence="8 9" key="1">
    <citation type="journal article" date="2020" name="Nature">
        <title>Six reference-quality genomes reveal evolution of bat adaptations.</title>
        <authorList>
            <person name="Jebb D."/>
            <person name="Huang Z."/>
            <person name="Pippel M."/>
            <person name="Hughes G.M."/>
            <person name="Lavrichenko K."/>
            <person name="Devanna P."/>
            <person name="Winkler S."/>
            <person name="Jermiin L.S."/>
            <person name="Skirmuntt E.C."/>
            <person name="Katzourakis A."/>
            <person name="Burkitt-Gray L."/>
            <person name="Ray D.A."/>
            <person name="Sullivan K.A.M."/>
            <person name="Roscito J.G."/>
            <person name="Kirilenko B.M."/>
            <person name="Davalos L.M."/>
            <person name="Corthals A.P."/>
            <person name="Power M.L."/>
            <person name="Jones G."/>
            <person name="Ransome R.D."/>
            <person name="Dechmann D.K.N."/>
            <person name="Locatelli A.G."/>
            <person name="Puechmaille S.J."/>
            <person name="Fedrigo O."/>
            <person name="Jarvis E.D."/>
            <person name="Hiller M."/>
            <person name="Vernes S.C."/>
            <person name="Myers E.W."/>
            <person name="Teeling E.C."/>
        </authorList>
    </citation>
    <scope>NUCLEOTIDE SEQUENCE [LARGE SCALE GENOMIC DNA]</scope>
    <source>
        <strain evidence="8">MMolMol1</strain>
        <tissue evidence="8">Muscle</tissue>
    </source>
</reference>
<dbReference type="EMBL" id="JACASF010000016">
    <property type="protein sequence ID" value="KAF6426083.1"/>
    <property type="molecule type" value="Genomic_DNA"/>
</dbReference>
<evidence type="ECO:0000313" key="9">
    <source>
        <dbReference type="Proteomes" id="UP000550707"/>
    </source>
</evidence>
<keyword evidence="2 7" id="KW-0813">Transport</keyword>
<dbReference type="SUPFAM" id="SSF103486">
    <property type="entry name" value="V-type ATP synthase subunit C"/>
    <property type="match status" value="1"/>
</dbReference>
<keyword evidence="3 7" id="KW-0375">Hydrogen ion transport</keyword>
<dbReference type="FunCoup" id="A0A7J8DSG4">
    <property type="interactions" value="436"/>
</dbReference>
<evidence type="ECO:0000313" key="8">
    <source>
        <dbReference type="EMBL" id="KAF6426083.1"/>
    </source>
</evidence>
<dbReference type="FunFam" id="1.20.1690.10:FF:000001">
    <property type="entry name" value="V-type proton ATPase subunit"/>
    <property type="match status" value="1"/>
</dbReference>
<evidence type="ECO:0000256" key="5">
    <source>
        <dbReference type="ARBA" id="ARBA00045985"/>
    </source>
</evidence>
<dbReference type="InParanoid" id="A0A7J8DSG4"/>
<comment type="function">
    <text evidence="5">Subunit of the V0 complex of vacuolar(H+)-ATPase (V-ATPase), a multisubunit enzyme composed of a peripheral complex (V1) that hydrolyzes ATP and a membrane integral complex (V0) that translocates protons. V-ATPase is responsible for acidifying and maintaining the pH of intracellular compartments and in some cell types, is targeted to the plasma membrane, where it is responsible for acidifying the extracellular environment. May play a role in coupling of proton transport and ATP hydrolysis. Regulator of osteoclast fusion and bone formation.</text>
</comment>
<evidence type="ECO:0000256" key="7">
    <source>
        <dbReference type="PIRNR" id="PIRNR018497"/>
    </source>
</evidence>
<dbReference type="Proteomes" id="UP000550707">
    <property type="component" value="Unassembled WGS sequence"/>
</dbReference>
<dbReference type="GO" id="GO:0033179">
    <property type="term" value="C:proton-transporting V-type ATPase, V0 domain"/>
    <property type="evidence" value="ECO:0007669"/>
    <property type="project" value="InterPro"/>
</dbReference>
<dbReference type="Pfam" id="PF01992">
    <property type="entry name" value="vATP-synt_AC39"/>
    <property type="match status" value="1"/>
</dbReference>
<organism evidence="8 9">
    <name type="scientific">Molossus molossus</name>
    <name type="common">Pallas' mastiff bat</name>
    <name type="synonym">Vespertilio molossus</name>
    <dbReference type="NCBI Taxonomy" id="27622"/>
    <lineage>
        <taxon>Eukaryota</taxon>
        <taxon>Metazoa</taxon>
        <taxon>Chordata</taxon>
        <taxon>Craniata</taxon>
        <taxon>Vertebrata</taxon>
        <taxon>Euteleostomi</taxon>
        <taxon>Mammalia</taxon>
        <taxon>Eutheria</taxon>
        <taxon>Laurasiatheria</taxon>
        <taxon>Chiroptera</taxon>
        <taxon>Yangochiroptera</taxon>
        <taxon>Molossidae</taxon>
        <taxon>Molossus</taxon>
    </lineage>
</organism>
<dbReference type="Gene3D" id="1.10.132.50">
    <property type="entry name" value="ATP synthase (C/AC39) subunit, domain 3"/>
    <property type="match status" value="1"/>
</dbReference>
<dbReference type="InterPro" id="IPR044911">
    <property type="entry name" value="V-type_ATPase_csu/dsu_dom_3"/>
</dbReference>
<dbReference type="FunFam" id="1.20.1690.10:FF:000003">
    <property type="entry name" value="V-type proton ATPase subunit"/>
    <property type="match status" value="1"/>
</dbReference>
<comment type="subunit">
    <text evidence="6">V-ATPase is a heteromultimeric enzyme made up of two complexes: the ATP-hydrolytic V1 complex and the proton translocation V0 complex. The V1 complex consists of three catalytic AB heterodimers that form a heterohexamer, three peripheral stalks each consisting of EG heterodimers, one central rotor including subunits D and F, and the regulatory subunits C and H. The proton translocation complex V0 consists of the proton transport subunit a, a ring of proteolipid subunits c9c'', rotary subunit d, subunits e and f, and the accessory subunits ATP6AP1/Ac45 and ATP6AP2/PRR. Interacts with TM4SF19; this interaction inhibits V1-V0 complex assembly.</text>
</comment>
<dbReference type="InterPro" id="IPR002843">
    <property type="entry name" value="ATPase_V0-cplx_csu/dsu"/>
</dbReference>
<sequence length="351" mass="40145">MLETAELCFNVDHGYLEGLARGCKAGLLTPQDYANLVQCETLEDLKVHLQTTDYGNFLANQTNPLTVYKIDMEMRKKLCREFEYFRNHSLEPLSTFLTYMTCGYMIDNVVLLMVGALQGKSVKEMLGKCHPLGRFTEMEAVSVAETPSDLFSAVLVETPLAPFFQDCMSENTLDELNIEILRNKLHKSYLEAFYKFCKNHGDVTAEVMCPILEFEADRRAFIITLNSFGTELSKGDREALYPTCGKLYPEGLRLLAQAEDFEQMKRVADHYGVYKPLFEAVGDGSGGKSLEDVFYEHEVSMNVRAFSRQFHCGVFYAYTKLREQEIRNIVWIAECISQRHRAKIHSYVPIL</sequence>
<dbReference type="Gene3D" id="1.20.1690.10">
    <property type="entry name" value="V-type ATP synthase subunit C domain"/>
    <property type="match status" value="2"/>
</dbReference>
<evidence type="ECO:0000256" key="6">
    <source>
        <dbReference type="ARBA" id="ARBA00061861"/>
    </source>
</evidence>
<dbReference type="PANTHER" id="PTHR11028">
    <property type="entry name" value="VACUOLAR ATP SYNTHASE SUBUNIT AC39"/>
    <property type="match status" value="1"/>
</dbReference>
<keyword evidence="4 7" id="KW-0406">Ion transport</keyword>